<protein>
    <submittedName>
        <fullName evidence="2">GNAT family N-acetyltransferase</fullName>
    </submittedName>
</protein>
<evidence type="ECO:0000313" key="2">
    <source>
        <dbReference type="EMBL" id="MCF0266180.1"/>
    </source>
</evidence>
<dbReference type="InterPro" id="IPR016181">
    <property type="entry name" value="Acyl_CoA_acyltransferase"/>
</dbReference>
<reference evidence="2" key="1">
    <citation type="submission" date="2021-07" db="EMBL/GenBank/DDBJ databases">
        <authorList>
            <person name="Fernandez M."/>
            <person name="Pereira P."/>
            <person name="Torres Tejerizo G.A."/>
            <person name="Gonzalez P."/>
            <person name="Agostini E."/>
        </authorList>
    </citation>
    <scope>NUCLEOTIDE SEQUENCE</scope>
    <source>
        <strain evidence="2">SFC 500-1A</strain>
    </source>
</reference>
<proteinExistence type="predicted"/>
<accession>A0A8X8KGK2</accession>
<dbReference type="PROSITE" id="PS51186">
    <property type="entry name" value="GNAT"/>
    <property type="match status" value="1"/>
</dbReference>
<comment type="caution">
    <text evidence="2">The sequence shown here is derived from an EMBL/GenBank/DDBJ whole genome shotgun (WGS) entry which is preliminary data.</text>
</comment>
<dbReference type="SUPFAM" id="SSF55729">
    <property type="entry name" value="Acyl-CoA N-acyltransferases (Nat)"/>
    <property type="match status" value="1"/>
</dbReference>
<name>A0A8X8KGK2_ACIGI</name>
<dbReference type="Gene3D" id="3.40.630.30">
    <property type="match status" value="1"/>
</dbReference>
<dbReference type="RefSeq" id="WP_234624025.1">
    <property type="nucleotide sequence ID" value="NZ_JAHWXT010000006.1"/>
</dbReference>
<dbReference type="Proteomes" id="UP000887320">
    <property type="component" value="Unassembled WGS sequence"/>
</dbReference>
<evidence type="ECO:0000259" key="1">
    <source>
        <dbReference type="PROSITE" id="PS51186"/>
    </source>
</evidence>
<dbReference type="PANTHER" id="PTHR43610:SF1">
    <property type="entry name" value="N-ACETYLTRANSFERASE DOMAIN-CONTAINING PROTEIN"/>
    <property type="match status" value="1"/>
</dbReference>
<sequence>MNQDIFSTLYTSLQTHQVQLLPLQIEHENALVEVCKDGRLWELEYTSVPHYSQIKAYIAKALEQKSLGIRVPFIVLNQRNGRIVGTTSFRDFIWEVRRVEIGYTWYAQSAQRSHINTSCKLLLLEYAFEKLQANSVILRTDIRNVKSQSAIERLGAHYDGVLRQDALRKDGTVRDTVIYSILKDEWQGIKQHLSQLLSQSYRFNL</sequence>
<dbReference type="GO" id="GO:0016747">
    <property type="term" value="F:acyltransferase activity, transferring groups other than amino-acyl groups"/>
    <property type="evidence" value="ECO:0007669"/>
    <property type="project" value="InterPro"/>
</dbReference>
<dbReference type="PANTHER" id="PTHR43610">
    <property type="entry name" value="BLL6696 PROTEIN"/>
    <property type="match status" value="1"/>
</dbReference>
<organism evidence="2 3">
    <name type="scientific">Acinetobacter guillouiae</name>
    <name type="common">Acinetobacter genomosp. 11</name>
    <dbReference type="NCBI Taxonomy" id="106649"/>
    <lineage>
        <taxon>Bacteria</taxon>
        <taxon>Pseudomonadati</taxon>
        <taxon>Pseudomonadota</taxon>
        <taxon>Gammaproteobacteria</taxon>
        <taxon>Moraxellales</taxon>
        <taxon>Moraxellaceae</taxon>
        <taxon>Acinetobacter</taxon>
    </lineage>
</organism>
<evidence type="ECO:0000313" key="3">
    <source>
        <dbReference type="Proteomes" id="UP000887320"/>
    </source>
</evidence>
<gene>
    <name evidence="2" type="ORF">KW868_17155</name>
</gene>
<dbReference type="AlphaFoldDB" id="A0A8X8KGK2"/>
<dbReference type="InterPro" id="IPR000182">
    <property type="entry name" value="GNAT_dom"/>
</dbReference>
<dbReference type="Pfam" id="PF13302">
    <property type="entry name" value="Acetyltransf_3"/>
    <property type="match status" value="1"/>
</dbReference>
<dbReference type="EMBL" id="JAHWXT010000006">
    <property type="protein sequence ID" value="MCF0266180.1"/>
    <property type="molecule type" value="Genomic_DNA"/>
</dbReference>
<feature type="domain" description="N-acetyltransferase" evidence="1">
    <location>
        <begin position="18"/>
        <end position="184"/>
    </location>
</feature>